<organism evidence="10 11">
    <name type="scientific">Ottowia cancrivicina</name>
    <dbReference type="NCBI Taxonomy" id="3040346"/>
    <lineage>
        <taxon>Bacteria</taxon>
        <taxon>Pseudomonadati</taxon>
        <taxon>Pseudomonadota</taxon>
        <taxon>Betaproteobacteria</taxon>
        <taxon>Burkholderiales</taxon>
        <taxon>Comamonadaceae</taxon>
        <taxon>Ottowia</taxon>
    </lineage>
</organism>
<feature type="transmembrane region" description="Helical" evidence="8">
    <location>
        <begin position="31"/>
        <end position="49"/>
    </location>
</feature>
<name>A0AAW6RNS9_9BURK</name>
<keyword evidence="4" id="KW-0479">Metal-binding</keyword>
<comment type="similarity">
    <text evidence="2">Belongs to the PilY1 family.</text>
</comment>
<dbReference type="EMBL" id="JARVII010000008">
    <property type="protein sequence ID" value="MDG9699160.1"/>
    <property type="molecule type" value="Genomic_DNA"/>
</dbReference>
<evidence type="ECO:0000256" key="3">
    <source>
        <dbReference type="ARBA" id="ARBA00022558"/>
    </source>
</evidence>
<dbReference type="SMART" id="SM00564">
    <property type="entry name" value="PQQ"/>
    <property type="match status" value="3"/>
</dbReference>
<keyword evidence="5" id="KW-0106">Calcium</keyword>
<evidence type="ECO:0000259" key="9">
    <source>
        <dbReference type="Pfam" id="PF05567"/>
    </source>
</evidence>
<evidence type="ECO:0000256" key="7">
    <source>
        <dbReference type="SAM" id="MobiDB-lite"/>
    </source>
</evidence>
<dbReference type="Pfam" id="PF05567">
    <property type="entry name" value="T4P_PilY1"/>
    <property type="match status" value="2"/>
</dbReference>
<dbReference type="GO" id="GO:0046872">
    <property type="term" value="F:metal ion binding"/>
    <property type="evidence" value="ECO:0007669"/>
    <property type="project" value="UniProtKB-KW"/>
</dbReference>
<sequence length="1499" mass="163020">MLKQTSVARAVAVSIVMSVCSSVYKRALVKPIVFGGVAVSFPILVWSQSMPNIRPLDISSVPLHASMQGDKPALTLALSVEFPTVGAQYVHTRYAEEDTSYDPGKEYIGYYNAELCYSYIDRPSEVPIAGKTLSDYKRFAIKERAQNHKCADAFSGNFLNWASNSAIDMLRLALSGGDRIIDQPGLTILQRAVLPDGTLAPASKGDGPSCFWNSQNFPAKGLKKGADGRFSGAIPNEMVKRANDNKAETIWVANILNRIYFGLSKRGTRGSCNEVARNTGEATSATLSYTLGDPKGGVQAGSFFSPGQGTRCAGENEICRVGESTHWVYYGEASKGWIRAAAKGVVRCNNETFGKDPAVGKVKQCYTAPIKPMAGLMNSDGFFYARVEVCGKDGAGQLRDVRDYKMCGSYPDGNYKPEGTIQRYSDQLRLSAFGYAIDNTLSYQNGKKGRYGGVLRAPMKFVGQRTFDAYGVDTTPSGGNPNAEWDAVTGVFKENPDNDTSYNTSGVVNYLNKFGRLLPDRPGNYKVYDPSSELYYEALRYLQGLPPSSDAVKDLTSAMYDGFPIYKDWTELDPFAGRPKEADYSCVRNNIALIGDVNTHNSQSYDPNNNRLPFQDTAKNIIDSRYWTKVVQAFESKASMSYVDGSGATQTTSNPNTASYSSPAAGDTQRSAPIIGLAYWAHTHDIRGADWTAQPAKQRPGLRVKTFIFDVNEYALEADDTKRRTNNQYYTAAKYGGFRDQPDADNRPYNLKGNPFYDQNGSVNNDVWQDASRQMEPQSYFLQSDGRSVLAAFDKIFSEATYAQRSIAGAAASSGALTQNDSHVYQASYDTSGWTGDLQAFALKIGSDNVTPELGNAVWSAKQQLDTMIANGEARNIVVGKYGDNPSSPVATKFSEGTIERTLQADLDRFHPTSAQDGRWKERVAYLRGGKTHEGSGSGQFRQRSSALGDIVNSGAQYVGAPAYRTGMDKNYGSFVEANANRKPVVYIGANDGMLHAFDAKTGKEIFAYIPSWLGPKLGALTDPAYNQAGNHQAYVDASPVAGDVNVSTDADNPVWKSVLVSGTGGGGRGVFALDITDPVKFDSSKVLWEFTPSHDADMGYVLGKPRLVRMRTSAPKDETVKTRWFAMVPAGVNNYTKDPISGKFSSTGNPVIFLLALDKSPGTAWSLNSNFYKIELPFKSDLIEPIDGSSQVRPTGIVNLEAFRNSDGVVEAVFAGDLHGNLWALNFAENGLSDWTASKLSRFSTGSKAYPMYIAKDASGGIQPITAAPTILRGNTQGTYFVGFGTGKYIEPKDPKSTQQNTYYVLFDDGTTKGATSGVVGIPGRDRLRKVVKDTDNKLKPDDRFFWGRATSSSGEERSGWYYDLPEIGERIVYDSTYISLSTTVMFNSLIPDAATAVGICGVSGGGGNGYYVDLFSARGDVTRSNVGIPGQPLVLANDPGTTETAADSTGRRMRSRPQVAVTPGINSISARQAGTQVFPVGRLSWRQINNYQELRKQ</sequence>
<dbReference type="RefSeq" id="WP_279524111.1">
    <property type="nucleotide sequence ID" value="NZ_JARVII010000008.1"/>
</dbReference>
<keyword evidence="8" id="KW-0472">Membrane</keyword>
<gene>
    <name evidence="10" type="ORF">QB898_05395</name>
</gene>
<evidence type="ECO:0000256" key="1">
    <source>
        <dbReference type="ARBA" id="ARBA00004561"/>
    </source>
</evidence>
<keyword evidence="11" id="KW-1185">Reference proteome</keyword>
<feature type="domain" description="PilY1 beta-propeller" evidence="9">
    <location>
        <begin position="948"/>
        <end position="1112"/>
    </location>
</feature>
<evidence type="ECO:0000256" key="6">
    <source>
        <dbReference type="ARBA" id="ARBA00023263"/>
    </source>
</evidence>
<dbReference type="InterPro" id="IPR008707">
    <property type="entry name" value="B-propeller_PilY1"/>
</dbReference>
<dbReference type="InterPro" id="IPR011047">
    <property type="entry name" value="Quinoprotein_ADH-like_sf"/>
</dbReference>
<evidence type="ECO:0000256" key="8">
    <source>
        <dbReference type="SAM" id="Phobius"/>
    </source>
</evidence>
<keyword evidence="8" id="KW-0812">Transmembrane</keyword>
<dbReference type="Proteomes" id="UP001237156">
    <property type="component" value="Unassembled WGS sequence"/>
</dbReference>
<dbReference type="SUPFAM" id="SSF50998">
    <property type="entry name" value="Quinoprotein alcohol dehydrogenase-like"/>
    <property type="match status" value="1"/>
</dbReference>
<feature type="region of interest" description="Disordered" evidence="7">
    <location>
        <begin position="644"/>
        <end position="666"/>
    </location>
</feature>
<evidence type="ECO:0000313" key="11">
    <source>
        <dbReference type="Proteomes" id="UP001237156"/>
    </source>
</evidence>
<comment type="caution">
    <text evidence="10">The sequence shown here is derived from an EMBL/GenBank/DDBJ whole genome shotgun (WGS) entry which is preliminary data.</text>
</comment>
<dbReference type="InterPro" id="IPR018391">
    <property type="entry name" value="PQQ_b-propeller_rpt"/>
</dbReference>
<evidence type="ECO:0000313" key="10">
    <source>
        <dbReference type="EMBL" id="MDG9699160.1"/>
    </source>
</evidence>
<evidence type="ECO:0000256" key="4">
    <source>
        <dbReference type="ARBA" id="ARBA00022723"/>
    </source>
</evidence>
<protein>
    <submittedName>
        <fullName evidence="10">PilC/PilY family type IV pilus protein</fullName>
    </submittedName>
</protein>
<keyword evidence="8" id="KW-1133">Transmembrane helix</keyword>
<proteinExistence type="inferred from homology"/>
<accession>A0AAW6RNS9</accession>
<reference evidence="10 11" key="1">
    <citation type="submission" date="2023-04" db="EMBL/GenBank/DDBJ databases">
        <title>Ottowia paracancer sp. nov., isolated from human stomach.</title>
        <authorList>
            <person name="Song Y."/>
        </authorList>
    </citation>
    <scope>NUCLEOTIDE SEQUENCE [LARGE SCALE GENOMIC DNA]</scope>
    <source>
        <strain evidence="10 11">10c7w1</strain>
    </source>
</reference>
<feature type="domain" description="PilY1 beta-propeller" evidence="9">
    <location>
        <begin position="1205"/>
        <end position="1338"/>
    </location>
</feature>
<feature type="compositionally biased region" description="Polar residues" evidence="7">
    <location>
        <begin position="647"/>
        <end position="662"/>
    </location>
</feature>
<comment type="subcellular location">
    <subcellularLocation>
        <location evidence="1">Fimbrium</location>
    </subcellularLocation>
</comment>
<keyword evidence="3" id="KW-1029">Fimbrium biogenesis</keyword>
<evidence type="ECO:0000256" key="2">
    <source>
        <dbReference type="ARBA" id="ARBA00008387"/>
    </source>
</evidence>
<evidence type="ECO:0000256" key="5">
    <source>
        <dbReference type="ARBA" id="ARBA00022837"/>
    </source>
</evidence>
<dbReference type="GO" id="GO:0009289">
    <property type="term" value="C:pilus"/>
    <property type="evidence" value="ECO:0007669"/>
    <property type="project" value="UniProtKB-SubCell"/>
</dbReference>
<keyword evidence="6" id="KW-0281">Fimbrium</keyword>